<protein>
    <submittedName>
        <fullName evidence="1">Uncharacterized protein</fullName>
    </submittedName>
</protein>
<reference evidence="1" key="1">
    <citation type="submission" date="2014-09" db="EMBL/GenBank/DDBJ databases">
        <authorList>
            <person name="Magalhaes I.L.F."/>
            <person name="Oliveira U."/>
            <person name="Santos F.R."/>
            <person name="Vidigal T.H.D.A."/>
            <person name="Brescovit A.D."/>
            <person name="Santos A.J."/>
        </authorList>
    </citation>
    <scope>NUCLEOTIDE SEQUENCE</scope>
    <source>
        <tissue evidence="1">Shoot tissue taken approximately 20 cm above the soil surface</tissue>
    </source>
</reference>
<dbReference type="EMBL" id="GBRH01201513">
    <property type="protein sequence ID" value="JAD96382.1"/>
    <property type="molecule type" value="Transcribed_RNA"/>
</dbReference>
<dbReference type="AlphaFoldDB" id="A0A0A9EJZ9"/>
<sequence>MTIQQDGNSRIFFIGQIYNTMVNLRNYCLPEMRSIMRGYTRACKSKTDY</sequence>
<organism evidence="1">
    <name type="scientific">Arundo donax</name>
    <name type="common">Giant reed</name>
    <name type="synonym">Donax arundinaceus</name>
    <dbReference type="NCBI Taxonomy" id="35708"/>
    <lineage>
        <taxon>Eukaryota</taxon>
        <taxon>Viridiplantae</taxon>
        <taxon>Streptophyta</taxon>
        <taxon>Embryophyta</taxon>
        <taxon>Tracheophyta</taxon>
        <taxon>Spermatophyta</taxon>
        <taxon>Magnoliopsida</taxon>
        <taxon>Liliopsida</taxon>
        <taxon>Poales</taxon>
        <taxon>Poaceae</taxon>
        <taxon>PACMAD clade</taxon>
        <taxon>Arundinoideae</taxon>
        <taxon>Arundineae</taxon>
        <taxon>Arundo</taxon>
    </lineage>
</organism>
<evidence type="ECO:0000313" key="1">
    <source>
        <dbReference type="EMBL" id="JAD96382.1"/>
    </source>
</evidence>
<name>A0A0A9EJZ9_ARUDO</name>
<reference evidence="1" key="2">
    <citation type="journal article" date="2015" name="Data Brief">
        <title>Shoot transcriptome of the giant reed, Arundo donax.</title>
        <authorList>
            <person name="Barrero R.A."/>
            <person name="Guerrero F.D."/>
            <person name="Moolhuijzen P."/>
            <person name="Goolsby J.A."/>
            <person name="Tidwell J."/>
            <person name="Bellgard S.E."/>
            <person name="Bellgard M.I."/>
        </authorList>
    </citation>
    <scope>NUCLEOTIDE SEQUENCE</scope>
    <source>
        <tissue evidence="1">Shoot tissue taken approximately 20 cm above the soil surface</tissue>
    </source>
</reference>
<proteinExistence type="predicted"/>
<accession>A0A0A9EJZ9</accession>